<evidence type="ECO:0000256" key="4">
    <source>
        <dbReference type="ARBA" id="ARBA00022490"/>
    </source>
</evidence>
<keyword evidence="8" id="KW-0560">Oxidoreductase</keyword>
<dbReference type="SMART" id="SM00829">
    <property type="entry name" value="PKS_ER"/>
    <property type="match status" value="1"/>
</dbReference>
<dbReference type="CDD" id="cd08252">
    <property type="entry name" value="AL_MDR"/>
    <property type="match status" value="1"/>
</dbReference>
<dbReference type="GO" id="GO:0003723">
    <property type="term" value="F:RNA binding"/>
    <property type="evidence" value="ECO:0007669"/>
    <property type="project" value="UniProtKB-KW"/>
</dbReference>
<evidence type="ECO:0000256" key="8">
    <source>
        <dbReference type="RuleBase" id="RU364000"/>
    </source>
</evidence>
<protein>
    <recommendedName>
        <fullName evidence="8">Zinc-type alcohol dehydrogenase-like protein</fullName>
    </recommendedName>
</protein>
<dbReference type="PANTHER" id="PTHR44154:SF1">
    <property type="entry name" value="QUINONE OXIDOREDUCTASE"/>
    <property type="match status" value="1"/>
</dbReference>
<dbReference type="AlphaFoldDB" id="A0AAP8PPI2"/>
<organism evidence="10 11">
    <name type="scientific">Staphylococcus auricularis</name>
    <dbReference type="NCBI Taxonomy" id="29379"/>
    <lineage>
        <taxon>Bacteria</taxon>
        <taxon>Bacillati</taxon>
        <taxon>Bacillota</taxon>
        <taxon>Bacilli</taxon>
        <taxon>Bacillales</taxon>
        <taxon>Staphylococcaceae</taxon>
        <taxon>Staphylococcus</taxon>
    </lineage>
</organism>
<keyword evidence="8" id="KW-0479">Metal-binding</keyword>
<dbReference type="InterPro" id="IPR036291">
    <property type="entry name" value="NAD(P)-bd_dom_sf"/>
</dbReference>
<dbReference type="Pfam" id="PF08240">
    <property type="entry name" value="ADH_N"/>
    <property type="match status" value="1"/>
</dbReference>
<dbReference type="InterPro" id="IPR011032">
    <property type="entry name" value="GroES-like_sf"/>
</dbReference>
<sequence length="338" mass="37467">MKAIGADKAFSLEDGNQFYEVEKETPQPGERELLVNVKSISVNPVDTKLRQSPVSDAPRILGFDAVGTVEAVGEGVEFFSEGDEVYYSGTPDNDGSNATDQLVDERMVGRKPANISNNEAASLPLTAITASEVLFDVFNISHEPEDNKGKSLLIINGAGGVGSIATQIAKYYGLKVITTASRSETTEWSEKMGADVVLNHKNDLADEFEAHGIQDVDFILCTFSTDMYYEKMVELVRPRGHIAPLVELDNNQDLNALKDKSITFTHEFMYTRPICDMDNLQRHHDYLTDVTEKMEAGHYQTTLSETIKGLTPDTLFEAHQKLEAHQMIGKLVIELDEQ</sequence>
<dbReference type="Proteomes" id="UP000242470">
    <property type="component" value="Unassembled WGS sequence"/>
</dbReference>
<keyword evidence="8" id="KW-0862">Zinc</keyword>
<dbReference type="RefSeq" id="WP_059107598.1">
    <property type="nucleotide sequence ID" value="NZ_AP024589.1"/>
</dbReference>
<keyword evidence="7" id="KW-0007">Acetylation</keyword>
<dbReference type="GO" id="GO:0008270">
    <property type="term" value="F:zinc ion binding"/>
    <property type="evidence" value="ECO:0007669"/>
    <property type="project" value="InterPro"/>
</dbReference>
<evidence type="ECO:0000256" key="6">
    <source>
        <dbReference type="ARBA" id="ARBA00022884"/>
    </source>
</evidence>
<dbReference type="Pfam" id="PF00107">
    <property type="entry name" value="ADH_zinc_N"/>
    <property type="match status" value="1"/>
</dbReference>
<dbReference type="Gene3D" id="3.40.50.720">
    <property type="entry name" value="NAD(P)-binding Rossmann-like Domain"/>
    <property type="match status" value="1"/>
</dbReference>
<evidence type="ECO:0000256" key="2">
    <source>
        <dbReference type="ARBA" id="ARBA00010371"/>
    </source>
</evidence>
<dbReference type="PANTHER" id="PTHR44154">
    <property type="entry name" value="QUINONE OXIDOREDUCTASE"/>
    <property type="match status" value="1"/>
</dbReference>
<comment type="subcellular location">
    <subcellularLocation>
        <location evidence="1">Cytoplasm</location>
    </subcellularLocation>
</comment>
<dbReference type="GeneID" id="64981604"/>
<dbReference type="Gene3D" id="3.90.180.10">
    <property type="entry name" value="Medium-chain alcohol dehydrogenases, catalytic domain"/>
    <property type="match status" value="1"/>
</dbReference>
<name>A0AAP8PPI2_9STAP</name>
<dbReference type="InterPro" id="IPR013149">
    <property type="entry name" value="ADH-like_C"/>
</dbReference>
<dbReference type="InterPro" id="IPR014182">
    <property type="entry name" value="ADH_Zn_typ-1"/>
</dbReference>
<evidence type="ECO:0000256" key="1">
    <source>
        <dbReference type="ARBA" id="ARBA00004496"/>
    </source>
</evidence>
<evidence type="ECO:0000256" key="3">
    <source>
        <dbReference type="ARBA" id="ARBA00011881"/>
    </source>
</evidence>
<reference evidence="10 11" key="1">
    <citation type="submission" date="2017-08" db="EMBL/GenBank/DDBJ databases">
        <title>Draft genome sequences of 64 type strains of genus Staph aureus.</title>
        <authorList>
            <person name="Cole K."/>
            <person name="Golubchik T."/>
            <person name="Russell J."/>
            <person name="Foster D."/>
            <person name="Llewelyn M."/>
            <person name="Wilson D."/>
            <person name="Crook D."/>
            <person name="Paul J."/>
        </authorList>
    </citation>
    <scope>NUCLEOTIDE SEQUENCE [LARGE SCALE GENOMIC DNA]</scope>
    <source>
        <strain evidence="10 11">NCTC 12101</strain>
    </source>
</reference>
<proteinExistence type="inferred from homology"/>
<keyword evidence="5" id="KW-0521">NADP</keyword>
<dbReference type="SUPFAM" id="SSF51735">
    <property type="entry name" value="NAD(P)-binding Rossmann-fold domains"/>
    <property type="match status" value="1"/>
</dbReference>
<evidence type="ECO:0000313" key="10">
    <source>
        <dbReference type="EMBL" id="PNZ67960.1"/>
    </source>
</evidence>
<gene>
    <name evidence="10" type="ORF">CD158_04125</name>
</gene>
<comment type="caution">
    <text evidence="10">The sequence shown here is derived from an EMBL/GenBank/DDBJ whole genome shotgun (WGS) entry which is preliminary data.</text>
</comment>
<dbReference type="PROSITE" id="PS01162">
    <property type="entry name" value="QOR_ZETA_CRYSTAL"/>
    <property type="match status" value="1"/>
</dbReference>
<feature type="domain" description="Enoyl reductase (ER)" evidence="9">
    <location>
        <begin position="15"/>
        <end position="333"/>
    </location>
</feature>
<dbReference type="InterPro" id="IPR013154">
    <property type="entry name" value="ADH-like_N"/>
</dbReference>
<dbReference type="EMBL" id="PPQW01000021">
    <property type="protein sequence ID" value="PNZ67960.1"/>
    <property type="molecule type" value="Genomic_DNA"/>
</dbReference>
<evidence type="ECO:0000256" key="5">
    <source>
        <dbReference type="ARBA" id="ARBA00022857"/>
    </source>
</evidence>
<dbReference type="InterPro" id="IPR002364">
    <property type="entry name" value="Quin_OxRdtase/zeta-crystal_CS"/>
</dbReference>
<evidence type="ECO:0000256" key="7">
    <source>
        <dbReference type="ARBA" id="ARBA00022990"/>
    </source>
</evidence>
<dbReference type="InterPro" id="IPR020843">
    <property type="entry name" value="ER"/>
</dbReference>
<dbReference type="SUPFAM" id="SSF50129">
    <property type="entry name" value="GroES-like"/>
    <property type="match status" value="1"/>
</dbReference>
<comment type="similarity">
    <text evidence="2 8">Belongs to the zinc-containing alcohol dehydrogenase family. Quinone oxidoreductase subfamily.</text>
</comment>
<keyword evidence="4" id="KW-0963">Cytoplasm</keyword>
<comment type="subunit">
    <text evidence="3">Homotetramer.</text>
</comment>
<accession>A0AAP8PPI2</accession>
<dbReference type="NCBIfam" id="TIGR02817">
    <property type="entry name" value="adh_fam_1"/>
    <property type="match status" value="1"/>
</dbReference>
<dbReference type="InterPro" id="IPR051603">
    <property type="entry name" value="Zinc-ADH_QOR/CCCR"/>
</dbReference>
<dbReference type="GO" id="GO:0016491">
    <property type="term" value="F:oxidoreductase activity"/>
    <property type="evidence" value="ECO:0007669"/>
    <property type="project" value="UniProtKB-KW"/>
</dbReference>
<evidence type="ECO:0000259" key="9">
    <source>
        <dbReference type="SMART" id="SM00829"/>
    </source>
</evidence>
<keyword evidence="6" id="KW-0694">RNA-binding</keyword>
<evidence type="ECO:0000313" key="11">
    <source>
        <dbReference type="Proteomes" id="UP000242470"/>
    </source>
</evidence>
<dbReference type="GO" id="GO:0005737">
    <property type="term" value="C:cytoplasm"/>
    <property type="evidence" value="ECO:0007669"/>
    <property type="project" value="UniProtKB-SubCell"/>
</dbReference>